<dbReference type="InParanoid" id="A0A0C3PX21"/>
<dbReference type="EMBL" id="KN831945">
    <property type="protein sequence ID" value="KIO13946.1"/>
    <property type="molecule type" value="Genomic_DNA"/>
</dbReference>
<name>A0A0C3PX21_PISTI</name>
<evidence type="ECO:0000313" key="2">
    <source>
        <dbReference type="EMBL" id="KIO13946.1"/>
    </source>
</evidence>
<dbReference type="HOGENOM" id="CLU_274755_0_0_1"/>
<gene>
    <name evidence="2" type="ORF">M404DRAFT_6140</name>
</gene>
<dbReference type="STRING" id="870435.A0A0C3PX21"/>
<dbReference type="Proteomes" id="UP000054217">
    <property type="component" value="Unassembled WGS sequence"/>
</dbReference>
<feature type="compositionally biased region" description="Polar residues" evidence="1">
    <location>
        <begin position="1014"/>
        <end position="1033"/>
    </location>
</feature>
<sequence length="1165" mass="131785">MFWATALGVPTWYQIYQNWLPQNIQRLREEQQRLAEVLELIGMYNHLQNLYCLLPPVDPPVHPEIPEQIVELPDEVPELPRHEVPVMFVDPPKQPPHYLHHMIPDLDEDADLDPIPPYHAEQEVPITPLRPVRMPTPEIEEIQAVYDALATAEAEAAEIKLANINAAEFELMSPFPLARQAELRLAELYDDQKIHKWRKGYLYKAMGFIDAIYVPECRSWVEAYPTSRAFTTQPPSSSQHVPMSVVAHTWSDFPNWPCIPDDGDYDPFFYPPIHVQFHGHFVDFAPKLPWNSTPHAVANFNGCDLPSLQYEDFALYTVPALLLTHNTYVHIVNHAHPYYNSNVFHGLVPPLCLWNEYLEHRFRGAWTSRDVDIRIVPGALRVRKRSGDCLDVDTLYKVGEIKEWGDLDGKVNGSRSCVGYENNTRHLWWLDATNLRRFTYWPSSEWKSLLNWSERYPLGDYTVRICKGVCELTWSRKLYPLPGTFPTPYASGGRALEKFDTIEPFFQVDYNPLMILVAPFNPCRHFHAPPFIYSLQKPYLGFAIDRPLHDVVWELLSYHYFPPLDYVAFENIRLDDWYPHYRDHPIPKPVIAQGGPTAADVVAWETCDNRAQGIITLYTDGMIALAIESKDTAAAKWADLKTKYGSPSAMTTFMEFQRLIRIQIKPKDDFNAKIAEINMIFQAIHGQGFTLEDKMKALILVHAMTSAWDHGPTNILSSLAPGDLDPDHVIPRMKELWAHKSGQTQLPTAMGESSSGTQVKRESNSLLNRMNKPPFCQICKGKHLTQDHRGGGRGGSRGARGRGRGQQRGGAPYPPCQQQNDQGQSSGGRGRGQNCRRGKGKARANTAEIEGQEAESYLADIPEEPEQEYFELNAASYAPGGRMLTPELTQDERYNLAVQNQLVQGAALNLDNVLMPSQEGPDDEYVVNPSNAPIDPDSGDVLDWYMDAIEESAELAVESVAPARLPPRAESPCHCSICHRNSGSRLLRVGASQRGPSDGTSPSSDFGMVQRQNELDSYSSTKSTPRVGNSTVVEQRLGGQKYSIYKPSSNSRKKNSRKCITLSLRDFHSSLPEEEPTKFRHRYYPRTVDPDPLYNPNNSASGYYPGEFDRNAIDAFDCYPVDAKPFKSQGDIKEQSYLKNTGAAIWLLDSGWLRLVPQGNNVSQS</sequence>
<dbReference type="AlphaFoldDB" id="A0A0C3PX21"/>
<evidence type="ECO:0000313" key="3">
    <source>
        <dbReference type="Proteomes" id="UP000054217"/>
    </source>
</evidence>
<reference evidence="3" key="2">
    <citation type="submission" date="2015-01" db="EMBL/GenBank/DDBJ databases">
        <title>Evolutionary Origins and Diversification of the Mycorrhizal Mutualists.</title>
        <authorList>
            <consortium name="DOE Joint Genome Institute"/>
            <consortium name="Mycorrhizal Genomics Consortium"/>
            <person name="Kohler A."/>
            <person name="Kuo A."/>
            <person name="Nagy L.G."/>
            <person name="Floudas D."/>
            <person name="Copeland A."/>
            <person name="Barry K.W."/>
            <person name="Cichocki N."/>
            <person name="Veneault-Fourrey C."/>
            <person name="LaButti K."/>
            <person name="Lindquist E.A."/>
            <person name="Lipzen A."/>
            <person name="Lundell T."/>
            <person name="Morin E."/>
            <person name="Murat C."/>
            <person name="Riley R."/>
            <person name="Ohm R."/>
            <person name="Sun H."/>
            <person name="Tunlid A."/>
            <person name="Henrissat B."/>
            <person name="Grigoriev I.V."/>
            <person name="Hibbett D.S."/>
            <person name="Martin F."/>
        </authorList>
    </citation>
    <scope>NUCLEOTIDE SEQUENCE [LARGE SCALE GENOMIC DNA]</scope>
    <source>
        <strain evidence="3">Marx 270</strain>
    </source>
</reference>
<keyword evidence="3" id="KW-1185">Reference proteome</keyword>
<dbReference type="Pfam" id="PF14223">
    <property type="entry name" value="Retrotran_gag_2"/>
    <property type="match status" value="1"/>
</dbReference>
<feature type="compositionally biased region" description="Polar residues" evidence="1">
    <location>
        <begin position="741"/>
        <end position="768"/>
    </location>
</feature>
<evidence type="ECO:0000256" key="1">
    <source>
        <dbReference type="SAM" id="MobiDB-lite"/>
    </source>
</evidence>
<accession>A0A0C3PX21</accession>
<dbReference type="OrthoDB" id="3066115at2759"/>
<organism evidence="2 3">
    <name type="scientific">Pisolithus tinctorius Marx 270</name>
    <dbReference type="NCBI Taxonomy" id="870435"/>
    <lineage>
        <taxon>Eukaryota</taxon>
        <taxon>Fungi</taxon>
        <taxon>Dikarya</taxon>
        <taxon>Basidiomycota</taxon>
        <taxon>Agaricomycotina</taxon>
        <taxon>Agaricomycetes</taxon>
        <taxon>Agaricomycetidae</taxon>
        <taxon>Boletales</taxon>
        <taxon>Sclerodermatineae</taxon>
        <taxon>Pisolithaceae</taxon>
        <taxon>Pisolithus</taxon>
    </lineage>
</organism>
<feature type="region of interest" description="Disordered" evidence="1">
    <location>
        <begin position="741"/>
        <end position="854"/>
    </location>
</feature>
<protein>
    <submittedName>
        <fullName evidence="2">Uncharacterized protein</fullName>
    </submittedName>
</protein>
<proteinExistence type="predicted"/>
<reference evidence="2 3" key="1">
    <citation type="submission" date="2014-04" db="EMBL/GenBank/DDBJ databases">
        <authorList>
            <consortium name="DOE Joint Genome Institute"/>
            <person name="Kuo A."/>
            <person name="Kohler A."/>
            <person name="Costa M.D."/>
            <person name="Nagy L.G."/>
            <person name="Floudas D."/>
            <person name="Copeland A."/>
            <person name="Barry K.W."/>
            <person name="Cichocki N."/>
            <person name="Veneault-Fourrey C."/>
            <person name="LaButti K."/>
            <person name="Lindquist E.A."/>
            <person name="Lipzen A."/>
            <person name="Lundell T."/>
            <person name="Morin E."/>
            <person name="Murat C."/>
            <person name="Sun H."/>
            <person name="Tunlid A."/>
            <person name="Henrissat B."/>
            <person name="Grigoriev I.V."/>
            <person name="Hibbett D.S."/>
            <person name="Martin F."/>
            <person name="Nordberg H.P."/>
            <person name="Cantor M.N."/>
            <person name="Hua S.X."/>
        </authorList>
    </citation>
    <scope>NUCLEOTIDE SEQUENCE [LARGE SCALE GENOMIC DNA]</scope>
    <source>
        <strain evidence="2 3">Marx 270</strain>
    </source>
</reference>
<feature type="region of interest" description="Disordered" evidence="1">
    <location>
        <begin position="1014"/>
        <end position="1034"/>
    </location>
</feature>